<dbReference type="AlphaFoldDB" id="A0A7S3AXZ1"/>
<feature type="compositionally biased region" description="Polar residues" evidence="1">
    <location>
        <begin position="132"/>
        <end position="141"/>
    </location>
</feature>
<accession>A0A7S3AXZ1</accession>
<feature type="compositionally biased region" description="Low complexity" evidence="1">
    <location>
        <begin position="173"/>
        <end position="190"/>
    </location>
</feature>
<dbReference type="InterPro" id="IPR036641">
    <property type="entry name" value="HPT_dom_sf"/>
</dbReference>
<feature type="region of interest" description="Disordered" evidence="1">
    <location>
        <begin position="258"/>
        <end position="318"/>
    </location>
</feature>
<sequence>MPGSSAGPLLEHGSYPVSEKVALSHFREDAVVLQSTRALYLKLLPSWLRVVSEAIDRHDVTLVKHESHLLATLSRLVGALRLASMLDSLRLVSEGGPLATRFNLPQQLHLCRSEIRVVICYFAQDASVQSGIQEAPQSQEMLSDPERDGLPANQQMLPRPVAPQGGGLGGPQAGPHGAPPGGHAMPAAAFPPTADALHQSPKLSMEVPLFSSLPGGCGGIHTVLGVSGALDEQRVEACRSAVVARASMADASVQTTAVATHEPNSHGLLSPTHTNRTATTPGGGRASTGGQIDPQSSARIQPRESTGIRESTGARRSSILPRVDGLPRSTLNFLLEAAEDLHRAGGEVTAYADAEHANDLLTAQEQVSTALQLVRSLLARFG</sequence>
<evidence type="ECO:0000256" key="1">
    <source>
        <dbReference type="SAM" id="MobiDB-lite"/>
    </source>
</evidence>
<name>A0A7S3AXZ1_9EUKA</name>
<proteinExistence type="predicted"/>
<evidence type="ECO:0000313" key="2">
    <source>
        <dbReference type="EMBL" id="CAE0118902.1"/>
    </source>
</evidence>
<organism evidence="2">
    <name type="scientific">Haptolina ericina</name>
    <dbReference type="NCBI Taxonomy" id="156174"/>
    <lineage>
        <taxon>Eukaryota</taxon>
        <taxon>Haptista</taxon>
        <taxon>Haptophyta</taxon>
        <taxon>Prymnesiophyceae</taxon>
        <taxon>Prymnesiales</taxon>
        <taxon>Prymnesiaceae</taxon>
        <taxon>Haptolina</taxon>
    </lineage>
</organism>
<gene>
    <name evidence="2" type="ORF">HERI1096_LOCUS19601</name>
</gene>
<feature type="compositionally biased region" description="Polar residues" evidence="1">
    <location>
        <begin position="271"/>
        <end position="280"/>
    </location>
</feature>
<dbReference type="GO" id="GO:0000160">
    <property type="term" value="P:phosphorelay signal transduction system"/>
    <property type="evidence" value="ECO:0007669"/>
    <property type="project" value="InterPro"/>
</dbReference>
<feature type="region of interest" description="Disordered" evidence="1">
    <location>
        <begin position="132"/>
        <end position="190"/>
    </location>
</feature>
<feature type="compositionally biased region" description="Polar residues" evidence="1">
    <location>
        <begin position="288"/>
        <end position="299"/>
    </location>
</feature>
<reference evidence="2" key="1">
    <citation type="submission" date="2021-01" db="EMBL/GenBank/DDBJ databases">
        <authorList>
            <person name="Corre E."/>
            <person name="Pelletier E."/>
            <person name="Niang G."/>
            <person name="Scheremetjew M."/>
            <person name="Finn R."/>
            <person name="Kale V."/>
            <person name="Holt S."/>
            <person name="Cochrane G."/>
            <person name="Meng A."/>
            <person name="Brown T."/>
            <person name="Cohen L."/>
        </authorList>
    </citation>
    <scope>NUCLEOTIDE SEQUENCE</scope>
    <source>
        <strain evidence="2">CCMP281</strain>
    </source>
</reference>
<dbReference type="SUPFAM" id="SSF47226">
    <property type="entry name" value="Histidine-containing phosphotransfer domain, HPT domain"/>
    <property type="match status" value="1"/>
</dbReference>
<protein>
    <submittedName>
        <fullName evidence="2">Uncharacterized protein</fullName>
    </submittedName>
</protein>
<dbReference type="EMBL" id="HBHX01035373">
    <property type="protein sequence ID" value="CAE0118902.1"/>
    <property type="molecule type" value="Transcribed_RNA"/>
</dbReference>